<evidence type="ECO:0000313" key="2">
    <source>
        <dbReference type="Proteomes" id="UP000199603"/>
    </source>
</evidence>
<dbReference type="STRING" id="265719.SAMN04488509_102266"/>
<gene>
    <name evidence="1" type="ORF">SAMN04488509_102266</name>
</gene>
<name>A0A1G6UC09_9GAMM</name>
<protein>
    <recommendedName>
        <fullName evidence="3">Esterase-like activity of phytase</fullName>
    </recommendedName>
</protein>
<dbReference type="Proteomes" id="UP000199603">
    <property type="component" value="Unassembled WGS sequence"/>
</dbReference>
<sequence length="286" mass="31188">MTGDPSMPRIAGLIREPRLPEISGIAASRRHADVFWVHNDSGYPAEVHAIDVRGRHRATLRIDGVAGRDFEDMATFELDGVAYLLVADTGDNGGLRSEVELVVLAEPERLEDAQVSPAWVQRLRWPDGPRDVEAVAVDAHSRQVLLVSKKRTPPELFVLPLGEAATAQTAQTAQRVGTLQGIEPPSTQELSGNPRFGRYRAQITAADLSADGRQLAVLNYRSAYVYTRGASEDWAAAVARSPEPRAFGWLAQAEALAFDRDGRSLWITSERLPAPLIQLPLAAGDE</sequence>
<reference evidence="1 2" key="1">
    <citation type="submission" date="2016-10" db="EMBL/GenBank/DDBJ databases">
        <authorList>
            <person name="de Groot N.N."/>
        </authorList>
    </citation>
    <scope>NUCLEOTIDE SEQUENCE [LARGE SCALE GENOMIC DNA]</scope>
    <source>
        <strain evidence="1 2">DSM 16957</strain>
    </source>
</reference>
<evidence type="ECO:0008006" key="3">
    <source>
        <dbReference type="Google" id="ProtNLM"/>
    </source>
</evidence>
<organism evidence="1 2">
    <name type="scientific">Aquimonas voraii</name>
    <dbReference type="NCBI Taxonomy" id="265719"/>
    <lineage>
        <taxon>Bacteria</taxon>
        <taxon>Pseudomonadati</taxon>
        <taxon>Pseudomonadota</taxon>
        <taxon>Gammaproteobacteria</taxon>
        <taxon>Lysobacterales</taxon>
        <taxon>Lysobacteraceae</taxon>
        <taxon>Aquimonas</taxon>
    </lineage>
</organism>
<keyword evidence="2" id="KW-1185">Reference proteome</keyword>
<evidence type="ECO:0000313" key="1">
    <source>
        <dbReference type="EMBL" id="SDD38843.1"/>
    </source>
</evidence>
<proteinExistence type="predicted"/>
<dbReference type="AlphaFoldDB" id="A0A1G6UC09"/>
<dbReference type="EMBL" id="FNAG01000002">
    <property type="protein sequence ID" value="SDD38843.1"/>
    <property type="molecule type" value="Genomic_DNA"/>
</dbReference>
<dbReference type="RefSeq" id="WP_218121201.1">
    <property type="nucleotide sequence ID" value="NZ_FNAG01000002.1"/>
</dbReference>
<dbReference type="SUPFAM" id="SSF82171">
    <property type="entry name" value="DPP6 N-terminal domain-like"/>
    <property type="match status" value="1"/>
</dbReference>
<accession>A0A1G6UC09</accession>